<accession>A0A7V7G0Q9</accession>
<evidence type="ECO:0000256" key="2">
    <source>
        <dbReference type="RuleBase" id="RU362097"/>
    </source>
</evidence>
<proteinExistence type="inferred from homology"/>
<comment type="caution">
    <text evidence="4">The sequence shown here is derived from an EMBL/GenBank/DDBJ whole genome shotgun (WGS) entry which is preliminary data.</text>
</comment>
<dbReference type="PANTHER" id="PTHR30203:SF32">
    <property type="entry name" value="CATION EFFLUX SYSTEM PROTEIN CUSC"/>
    <property type="match status" value="1"/>
</dbReference>
<reference evidence="4 5" key="1">
    <citation type="submission" date="2019-08" db="EMBL/GenBank/DDBJ databases">
        <title>Bioinformatics analysis of the strain L3 and L5.</title>
        <authorList>
            <person name="Li X."/>
        </authorList>
    </citation>
    <scope>NUCLEOTIDE SEQUENCE [LARGE SCALE GENOMIC DNA]</scope>
    <source>
        <strain evidence="4 5">L5</strain>
    </source>
</reference>
<dbReference type="EMBL" id="VTPY01000003">
    <property type="protein sequence ID" value="KAA0012974.1"/>
    <property type="molecule type" value="Genomic_DNA"/>
</dbReference>
<dbReference type="Gene3D" id="1.20.1600.10">
    <property type="entry name" value="Outer membrane efflux proteins (OEP)"/>
    <property type="match status" value="1"/>
</dbReference>
<dbReference type="GO" id="GO:0015562">
    <property type="term" value="F:efflux transmembrane transporter activity"/>
    <property type="evidence" value="ECO:0007669"/>
    <property type="project" value="InterPro"/>
</dbReference>
<comment type="subcellular location">
    <subcellularLocation>
        <location evidence="2">Cell outer membrane</location>
        <topology evidence="2">Lipid-anchor</topology>
    </subcellularLocation>
</comment>
<keyword evidence="2" id="KW-0449">Lipoprotein</keyword>
<sequence length="474" mass="52058">MSLLNNPLRLSLSVLALSITLAGCSLAPSYQTPAAPIPADWGAERVTKPNVAERLHELDWQAFVVDDSLRNLIEQALVNNRNLRQAILNVEASRAVYGVERAARIPGVDLQGSGSRQRLPGDLDMSGTSSVQEEWRAGVGITAFELDFFGRVRNLSESALQEYLATEQAARSVQISLIGELIEVYLARSGAQQKLVLTRQTLEGREESLQLIERMRVGGSTSALDLEDAVGLLEQARADFESADRQFRQASNALRLLVGVSDIDQLLPQKPSQSPYLVQALSPGAPSELIANRPDIHASEYRLRARNADIGVARAAFFPSVSLTGTLGTASADLSNLFESGQRAWSFMPQISVPIFAGGRNRANLDLAQVRKDIAVAEYEQTIQTAFREVADALAAVDTLRREERARRARAESSARSLQLSEARWRTGVDDYLRYLDAQRNDFAYQVDLIEVSTDYQIALARLFRALGGGWTSS</sequence>
<organism evidence="4 5">
    <name type="scientific">Billgrantia pellis</name>
    <dbReference type="NCBI Taxonomy" id="2606936"/>
    <lineage>
        <taxon>Bacteria</taxon>
        <taxon>Pseudomonadati</taxon>
        <taxon>Pseudomonadota</taxon>
        <taxon>Gammaproteobacteria</taxon>
        <taxon>Oceanospirillales</taxon>
        <taxon>Halomonadaceae</taxon>
        <taxon>Billgrantia</taxon>
    </lineage>
</organism>
<evidence type="ECO:0000256" key="1">
    <source>
        <dbReference type="ARBA" id="ARBA00007613"/>
    </source>
</evidence>
<dbReference type="SUPFAM" id="SSF56954">
    <property type="entry name" value="Outer membrane efflux proteins (OEP)"/>
    <property type="match status" value="1"/>
</dbReference>
<protein>
    <submittedName>
        <fullName evidence="4">Efflux transporter outer membrane subunit</fullName>
    </submittedName>
</protein>
<dbReference type="Pfam" id="PF02321">
    <property type="entry name" value="OEP"/>
    <property type="match status" value="2"/>
</dbReference>
<dbReference type="NCBIfam" id="TIGR01845">
    <property type="entry name" value="outer_NodT"/>
    <property type="match status" value="1"/>
</dbReference>
<keyword evidence="2" id="KW-0732">Signal</keyword>
<dbReference type="Proteomes" id="UP000486760">
    <property type="component" value="Unassembled WGS sequence"/>
</dbReference>
<keyword evidence="2" id="KW-1134">Transmembrane beta strand</keyword>
<dbReference type="GO" id="GO:0009279">
    <property type="term" value="C:cell outer membrane"/>
    <property type="evidence" value="ECO:0007669"/>
    <property type="project" value="UniProtKB-SubCell"/>
</dbReference>
<feature type="coiled-coil region" evidence="3">
    <location>
        <begin position="226"/>
        <end position="253"/>
    </location>
</feature>
<dbReference type="Gene3D" id="2.20.200.10">
    <property type="entry name" value="Outer membrane efflux proteins (OEP)"/>
    <property type="match status" value="1"/>
</dbReference>
<evidence type="ECO:0000256" key="3">
    <source>
        <dbReference type="SAM" id="Coils"/>
    </source>
</evidence>
<dbReference type="InterPro" id="IPR010131">
    <property type="entry name" value="MdtP/NodT-like"/>
</dbReference>
<evidence type="ECO:0000313" key="5">
    <source>
        <dbReference type="Proteomes" id="UP000486760"/>
    </source>
</evidence>
<keyword evidence="3" id="KW-0175">Coiled coil</keyword>
<dbReference type="RefSeq" id="WP_149327928.1">
    <property type="nucleotide sequence ID" value="NZ_VTPY01000003.1"/>
</dbReference>
<keyword evidence="2" id="KW-0564">Palmitate</keyword>
<dbReference type="PANTHER" id="PTHR30203">
    <property type="entry name" value="OUTER MEMBRANE CATION EFFLUX PROTEIN"/>
    <property type="match status" value="1"/>
</dbReference>
<keyword evidence="2" id="KW-0812">Transmembrane</keyword>
<comment type="similarity">
    <text evidence="1 2">Belongs to the outer membrane factor (OMF) (TC 1.B.17) family.</text>
</comment>
<keyword evidence="5" id="KW-1185">Reference proteome</keyword>
<feature type="signal peptide" evidence="2">
    <location>
        <begin position="1"/>
        <end position="27"/>
    </location>
</feature>
<gene>
    <name evidence="4" type="ORF">F0A17_08615</name>
</gene>
<dbReference type="InterPro" id="IPR003423">
    <property type="entry name" value="OMP_efflux"/>
</dbReference>
<evidence type="ECO:0000313" key="4">
    <source>
        <dbReference type="EMBL" id="KAA0012974.1"/>
    </source>
</evidence>
<keyword evidence="2" id="KW-0472">Membrane</keyword>
<name>A0A7V7G0Q9_9GAMM</name>
<dbReference type="AlphaFoldDB" id="A0A7V7G0Q9"/>
<feature type="chain" id="PRO_5031611510" evidence="2">
    <location>
        <begin position="28"/>
        <end position="474"/>
    </location>
</feature>